<dbReference type="OrthoDB" id="6203055at2"/>
<dbReference type="InterPro" id="IPR049249">
    <property type="entry name" value="DUF6882"/>
</dbReference>
<gene>
    <name evidence="1" type="ordered locus">HCH_04852</name>
</gene>
<evidence type="ECO:0000313" key="1">
    <source>
        <dbReference type="EMBL" id="ABC31545.1"/>
    </source>
</evidence>
<dbReference type="HOGENOM" id="CLU_1233618_0_0_6"/>
<name>Q2SCS9_HAHCH</name>
<keyword evidence="2" id="KW-1185">Reference proteome</keyword>
<dbReference type="Pfam" id="PF21813">
    <property type="entry name" value="DUF6882"/>
    <property type="match status" value="1"/>
</dbReference>
<organism evidence="1 2">
    <name type="scientific">Hahella chejuensis (strain KCTC 2396)</name>
    <dbReference type="NCBI Taxonomy" id="349521"/>
    <lineage>
        <taxon>Bacteria</taxon>
        <taxon>Pseudomonadati</taxon>
        <taxon>Pseudomonadota</taxon>
        <taxon>Gammaproteobacteria</taxon>
        <taxon>Oceanospirillales</taxon>
        <taxon>Hahellaceae</taxon>
        <taxon>Hahella</taxon>
    </lineage>
</organism>
<accession>Q2SCS9</accession>
<dbReference type="KEGG" id="hch:HCH_04852"/>
<evidence type="ECO:0000313" key="2">
    <source>
        <dbReference type="Proteomes" id="UP000000238"/>
    </source>
</evidence>
<dbReference type="AlphaFoldDB" id="Q2SCS9"/>
<dbReference type="Proteomes" id="UP000000238">
    <property type="component" value="Chromosome"/>
</dbReference>
<protein>
    <submittedName>
        <fullName evidence="1">Uncharacterized protein</fullName>
    </submittedName>
</protein>
<dbReference type="RefSeq" id="WP_011398610.1">
    <property type="nucleotide sequence ID" value="NC_007645.1"/>
</dbReference>
<reference evidence="1 2" key="1">
    <citation type="journal article" date="2005" name="Nucleic Acids Res.">
        <title>Genomic blueprint of Hahella chejuensis, a marine microbe producing an algicidal agent.</title>
        <authorList>
            <person name="Jeong H."/>
            <person name="Yim J.H."/>
            <person name="Lee C."/>
            <person name="Choi S.-H."/>
            <person name="Park Y.K."/>
            <person name="Yoon S.H."/>
            <person name="Hur C.-G."/>
            <person name="Kang H.-Y."/>
            <person name="Kim D."/>
            <person name="Lee H.H."/>
            <person name="Park K.H."/>
            <person name="Park S.-H."/>
            <person name="Park H.-S."/>
            <person name="Lee H.K."/>
            <person name="Oh T.K."/>
            <person name="Kim J.F."/>
        </authorList>
    </citation>
    <scope>NUCLEOTIDE SEQUENCE [LARGE SCALE GENOMIC DNA]</scope>
    <source>
        <strain evidence="1 2">KCTC 2396</strain>
    </source>
</reference>
<dbReference type="EMBL" id="CP000155">
    <property type="protein sequence ID" value="ABC31545.1"/>
    <property type="molecule type" value="Genomic_DNA"/>
</dbReference>
<dbReference type="STRING" id="349521.HCH_04852"/>
<proteinExistence type="predicted"/>
<sequence>MEKMDYFRMDATAKVTLDSLKELYLLPQISRYQRLQTAYPCESPVEYNLYEGVARYGDTRRRIQLIGTYATGSRSFCWAWASPNPLPETVIQASLQLVAWAEAAKIESWGVIKGVCEPVEPVVVSSIAAGVLNHDYVFDVWEFTETLHGCVLVEHSDDLPKLGLHAICRVLQTALRRLSVRQKTPVLEYLRQEGFKLREDGPYCYGSRADGELTLTFDERGGVRQITPSH</sequence>